<feature type="transmembrane region" description="Helical" evidence="1">
    <location>
        <begin position="75"/>
        <end position="94"/>
    </location>
</feature>
<dbReference type="EMBL" id="FZMO01000235">
    <property type="protein sequence ID" value="SNQ49242.1"/>
    <property type="molecule type" value="Genomic_DNA"/>
</dbReference>
<reference evidence="2 3" key="1">
    <citation type="submission" date="2017-06" db="EMBL/GenBank/DDBJ databases">
        <authorList>
            <person name="Kim H.J."/>
            <person name="Triplett B.A."/>
        </authorList>
    </citation>
    <scope>NUCLEOTIDE SEQUENCE [LARGE SCALE GENOMIC DNA]</scope>
    <source>
        <strain evidence="2">FRACA_ARgP5</strain>
    </source>
</reference>
<feature type="transmembrane region" description="Helical" evidence="1">
    <location>
        <begin position="51"/>
        <end position="69"/>
    </location>
</feature>
<accession>A0A2I2KUA7</accession>
<organism evidence="2 3">
    <name type="scientific">Frankia canadensis</name>
    <dbReference type="NCBI Taxonomy" id="1836972"/>
    <lineage>
        <taxon>Bacteria</taxon>
        <taxon>Bacillati</taxon>
        <taxon>Actinomycetota</taxon>
        <taxon>Actinomycetes</taxon>
        <taxon>Frankiales</taxon>
        <taxon>Frankiaceae</taxon>
        <taxon>Frankia</taxon>
    </lineage>
</organism>
<keyword evidence="1" id="KW-1133">Transmembrane helix</keyword>
<dbReference type="Proteomes" id="UP000234331">
    <property type="component" value="Unassembled WGS sequence"/>
</dbReference>
<keyword evidence="3" id="KW-1185">Reference proteome</keyword>
<dbReference type="AlphaFoldDB" id="A0A2I2KUA7"/>
<keyword evidence="1" id="KW-0812">Transmembrane</keyword>
<protein>
    <submittedName>
        <fullName evidence="2">Uncharacterized protein</fullName>
    </submittedName>
</protein>
<evidence type="ECO:0000313" key="2">
    <source>
        <dbReference type="EMBL" id="SNQ49242.1"/>
    </source>
</evidence>
<dbReference type="RefSeq" id="WP_133150719.1">
    <property type="nucleotide sequence ID" value="NZ_FZMO01000235.1"/>
</dbReference>
<name>A0A2I2KUA7_9ACTN</name>
<evidence type="ECO:0000313" key="3">
    <source>
        <dbReference type="Proteomes" id="UP000234331"/>
    </source>
</evidence>
<proteinExistence type="predicted"/>
<gene>
    <name evidence="2" type="ORF">FRACA_310034</name>
</gene>
<keyword evidence="1" id="KW-0472">Membrane</keyword>
<sequence>MMRDIPDPEDRDRTTPLRRTVVPAERNRAVVPDGRGPAVVPDGRGPSAVDAALLAAAALLAVVILVAPGSGARPVLALVCLALLPGWAVTARLPPLDPLTTVGLTLAFSLTADLLVATALVLAGVWHPGVAAALLGVPSIGLVAHDLYRRRRSPRAIGPAARPVRSRRSTGKDTAS</sequence>
<evidence type="ECO:0000256" key="1">
    <source>
        <dbReference type="SAM" id="Phobius"/>
    </source>
</evidence>
<feature type="transmembrane region" description="Helical" evidence="1">
    <location>
        <begin position="129"/>
        <end position="148"/>
    </location>
</feature>